<dbReference type="AlphaFoldDB" id="A0A0D2FIS3"/>
<dbReference type="PANTHER" id="PTHR43591:SF24">
    <property type="entry name" value="2-METHOXY-6-POLYPRENYL-1,4-BENZOQUINOL METHYLASE, MITOCHONDRIAL"/>
    <property type="match status" value="1"/>
</dbReference>
<keyword evidence="3" id="KW-1185">Reference proteome</keyword>
<evidence type="ECO:0000313" key="3">
    <source>
        <dbReference type="Proteomes" id="UP000053789"/>
    </source>
</evidence>
<protein>
    <recommendedName>
        <fullName evidence="1">Methyltransferase domain-containing protein</fullName>
    </recommendedName>
</protein>
<dbReference type="SUPFAM" id="SSF53335">
    <property type="entry name" value="S-adenosyl-L-methionine-dependent methyltransferases"/>
    <property type="match status" value="1"/>
</dbReference>
<dbReference type="GeneID" id="27705709"/>
<reference evidence="2" key="1">
    <citation type="submission" date="2015-01" db="EMBL/GenBank/DDBJ databases">
        <title>The Genome Sequence of Cladophialophora bantiana CBS 173.52.</title>
        <authorList>
            <consortium name="The Broad Institute Genomics Platform"/>
            <person name="Cuomo C."/>
            <person name="de Hoog S."/>
            <person name="Gorbushina A."/>
            <person name="Stielow B."/>
            <person name="Teixiera M."/>
            <person name="Abouelleil A."/>
            <person name="Chapman S.B."/>
            <person name="Priest M."/>
            <person name="Young S.K."/>
            <person name="Wortman J."/>
            <person name="Nusbaum C."/>
            <person name="Birren B."/>
        </authorList>
    </citation>
    <scope>NUCLEOTIDE SEQUENCE [LARGE SCALE GENOMIC DNA]</scope>
    <source>
        <strain evidence="2">CBS 173.52</strain>
    </source>
</reference>
<gene>
    <name evidence="2" type="ORF">Z519_12781</name>
</gene>
<dbReference type="RefSeq" id="XP_016613266.1">
    <property type="nucleotide sequence ID" value="XM_016770486.1"/>
</dbReference>
<dbReference type="EMBL" id="KN847015">
    <property type="protein sequence ID" value="KIW86597.1"/>
    <property type="molecule type" value="Genomic_DNA"/>
</dbReference>
<dbReference type="PANTHER" id="PTHR43591">
    <property type="entry name" value="METHYLTRANSFERASE"/>
    <property type="match status" value="1"/>
</dbReference>
<dbReference type="OrthoDB" id="2013972at2759"/>
<dbReference type="HOGENOM" id="CLU_065416_0_0_1"/>
<dbReference type="InterPro" id="IPR041698">
    <property type="entry name" value="Methyltransf_25"/>
</dbReference>
<dbReference type="Proteomes" id="UP000053789">
    <property type="component" value="Unassembled WGS sequence"/>
</dbReference>
<dbReference type="GO" id="GO:0008168">
    <property type="term" value="F:methyltransferase activity"/>
    <property type="evidence" value="ECO:0007669"/>
    <property type="project" value="TreeGrafter"/>
</dbReference>
<evidence type="ECO:0000259" key="1">
    <source>
        <dbReference type="Pfam" id="PF13649"/>
    </source>
</evidence>
<proteinExistence type="predicted"/>
<dbReference type="InterPro" id="IPR029063">
    <property type="entry name" value="SAM-dependent_MTases_sf"/>
</dbReference>
<dbReference type="Pfam" id="PF13649">
    <property type="entry name" value="Methyltransf_25"/>
    <property type="match status" value="1"/>
</dbReference>
<name>A0A0D2FIS3_CLAB1</name>
<evidence type="ECO:0000313" key="2">
    <source>
        <dbReference type="EMBL" id="KIW86597.1"/>
    </source>
</evidence>
<accession>A0A0D2FIS3</accession>
<dbReference type="Gene3D" id="3.40.50.150">
    <property type="entry name" value="Vaccinia Virus protein VP39"/>
    <property type="match status" value="1"/>
</dbReference>
<dbReference type="VEuPathDB" id="FungiDB:Z519_12781"/>
<sequence>MTGAGGPEPPVMDPELINRMARVGEKITGEYGGFLLQHAKMDQLPAASDGKDVAELVILDEACGTGAISSRLLHMFDDKTRAMTDLTMLDITKPPLEYAERRIQREGYNLKAFRTLQGDATDTKLPSSHFTHIFLAFGPMMFNDWRAALREIYRMLRPGGLVAMSTWGDGGWLPDVRAALASDPSLPQAPSAKELLEAFSPGSDWSEPKWIKGTLQGFEFEDIQIETKPRTGTLDGMDEFMITVPLTLGNVIEKCWSQEQAEAHGERAKETLVKHVTQKYGSGEIKWGWVAHLVTARKPVIAN</sequence>
<dbReference type="CDD" id="cd02440">
    <property type="entry name" value="AdoMet_MTases"/>
    <property type="match status" value="1"/>
</dbReference>
<feature type="domain" description="Methyltransferase" evidence="1">
    <location>
        <begin position="58"/>
        <end position="160"/>
    </location>
</feature>
<organism evidence="2 3">
    <name type="scientific">Cladophialophora bantiana (strain ATCC 10958 / CBS 173.52 / CDC B-1940 / NIH 8579)</name>
    <name type="common">Xylohypha bantiana</name>
    <dbReference type="NCBI Taxonomy" id="1442370"/>
    <lineage>
        <taxon>Eukaryota</taxon>
        <taxon>Fungi</taxon>
        <taxon>Dikarya</taxon>
        <taxon>Ascomycota</taxon>
        <taxon>Pezizomycotina</taxon>
        <taxon>Eurotiomycetes</taxon>
        <taxon>Chaetothyriomycetidae</taxon>
        <taxon>Chaetothyriales</taxon>
        <taxon>Herpotrichiellaceae</taxon>
        <taxon>Cladophialophora</taxon>
    </lineage>
</organism>